<evidence type="ECO:0000313" key="2">
    <source>
        <dbReference type="EMBL" id="MPC26533.1"/>
    </source>
</evidence>
<dbReference type="Proteomes" id="UP000324222">
    <property type="component" value="Unassembled WGS sequence"/>
</dbReference>
<feature type="transmembrane region" description="Helical" evidence="1">
    <location>
        <begin position="49"/>
        <end position="73"/>
    </location>
</feature>
<proteinExistence type="predicted"/>
<reference evidence="2 3" key="1">
    <citation type="submission" date="2019-05" db="EMBL/GenBank/DDBJ databases">
        <title>Another draft genome of Portunus trituberculatus and its Hox gene families provides insights of decapod evolution.</title>
        <authorList>
            <person name="Jeong J.-H."/>
            <person name="Song I."/>
            <person name="Kim S."/>
            <person name="Choi T."/>
            <person name="Kim D."/>
            <person name="Ryu S."/>
            <person name="Kim W."/>
        </authorList>
    </citation>
    <scope>NUCLEOTIDE SEQUENCE [LARGE SCALE GENOMIC DNA]</scope>
    <source>
        <tissue evidence="2">Muscle</tissue>
    </source>
</reference>
<organism evidence="2 3">
    <name type="scientific">Portunus trituberculatus</name>
    <name type="common">Swimming crab</name>
    <name type="synonym">Neptunus trituberculatus</name>
    <dbReference type="NCBI Taxonomy" id="210409"/>
    <lineage>
        <taxon>Eukaryota</taxon>
        <taxon>Metazoa</taxon>
        <taxon>Ecdysozoa</taxon>
        <taxon>Arthropoda</taxon>
        <taxon>Crustacea</taxon>
        <taxon>Multicrustacea</taxon>
        <taxon>Malacostraca</taxon>
        <taxon>Eumalacostraca</taxon>
        <taxon>Eucarida</taxon>
        <taxon>Decapoda</taxon>
        <taxon>Pleocyemata</taxon>
        <taxon>Brachyura</taxon>
        <taxon>Eubrachyura</taxon>
        <taxon>Portunoidea</taxon>
        <taxon>Portunidae</taxon>
        <taxon>Portuninae</taxon>
        <taxon>Portunus</taxon>
    </lineage>
</organism>
<name>A0A5B7E014_PORTR</name>
<keyword evidence="1" id="KW-0812">Transmembrane</keyword>
<protein>
    <submittedName>
        <fullName evidence="2">Uncharacterized protein</fullName>
    </submittedName>
</protein>
<evidence type="ECO:0000256" key="1">
    <source>
        <dbReference type="SAM" id="Phobius"/>
    </source>
</evidence>
<keyword evidence="3" id="KW-1185">Reference proteome</keyword>
<keyword evidence="1" id="KW-1133">Transmembrane helix</keyword>
<keyword evidence="1" id="KW-0472">Membrane</keyword>
<evidence type="ECO:0000313" key="3">
    <source>
        <dbReference type="Proteomes" id="UP000324222"/>
    </source>
</evidence>
<accession>A0A5B7E014</accession>
<dbReference type="EMBL" id="VSRR010001612">
    <property type="protein sequence ID" value="MPC26533.1"/>
    <property type="molecule type" value="Genomic_DNA"/>
</dbReference>
<comment type="caution">
    <text evidence="2">The sequence shown here is derived from an EMBL/GenBank/DDBJ whole genome shotgun (WGS) entry which is preliminary data.</text>
</comment>
<gene>
    <name evidence="2" type="ORF">E2C01_019676</name>
</gene>
<feature type="transmembrane region" description="Helical" evidence="1">
    <location>
        <begin position="80"/>
        <end position="100"/>
    </location>
</feature>
<dbReference type="AlphaFoldDB" id="A0A5B7E014"/>
<sequence length="161" mass="18307">MHLPHTHMHASLKITNKKKWRLQIQRRSPFIGPQNVLIPPSTFSSLNSATFAVLDLIFNLWNTTSPLLILIFFSSLKHICLRLLTVAPSMFPPTFSILIFVLKLDVASMCATTYLALLLTLFNLQNFPSFGFDSVHLPFRGDLHPWRFQCSPPALAFLSLQ</sequence>